<comment type="subcellular location">
    <subcellularLocation>
        <location evidence="1">Secreted</location>
        <location evidence="1">Extracellular space</location>
    </subcellularLocation>
</comment>
<keyword evidence="13" id="KW-1185">Reference proteome</keyword>
<organism evidence="12 13">
    <name type="scientific">Suricata suricatta</name>
    <name type="common">Meerkat</name>
    <dbReference type="NCBI Taxonomy" id="37032"/>
    <lineage>
        <taxon>Eukaryota</taxon>
        <taxon>Metazoa</taxon>
        <taxon>Chordata</taxon>
        <taxon>Craniata</taxon>
        <taxon>Vertebrata</taxon>
        <taxon>Euteleostomi</taxon>
        <taxon>Mammalia</taxon>
        <taxon>Eutheria</taxon>
        <taxon>Laurasiatheria</taxon>
        <taxon>Carnivora</taxon>
        <taxon>Feliformia</taxon>
        <taxon>Herpestidae</taxon>
        <taxon>Suricata</taxon>
    </lineage>
</organism>
<evidence type="ECO:0000256" key="2">
    <source>
        <dbReference type="ARBA" id="ARBA00022525"/>
    </source>
</evidence>
<dbReference type="SUPFAM" id="SSF53300">
    <property type="entry name" value="vWA-like"/>
    <property type="match status" value="1"/>
</dbReference>
<dbReference type="FunFam" id="2.60.40.10:FF:000974">
    <property type="entry name" value="Collagen alpha-1(XX) chain"/>
    <property type="match status" value="1"/>
</dbReference>
<feature type="region of interest" description="Disordered" evidence="9">
    <location>
        <begin position="1037"/>
        <end position="1098"/>
    </location>
</feature>
<comment type="function">
    <text evidence="7">Probable collagen protein.</text>
</comment>
<dbReference type="InterPro" id="IPR013320">
    <property type="entry name" value="ConA-like_dom_sf"/>
</dbReference>
<evidence type="ECO:0000256" key="8">
    <source>
        <dbReference type="ARBA" id="ARBA00069772"/>
    </source>
</evidence>
<evidence type="ECO:0000256" key="5">
    <source>
        <dbReference type="ARBA" id="ARBA00023119"/>
    </source>
</evidence>
<feature type="region of interest" description="Disordered" evidence="9">
    <location>
        <begin position="110"/>
        <end position="151"/>
    </location>
</feature>
<dbReference type="InterPro" id="IPR003961">
    <property type="entry name" value="FN3_dom"/>
</dbReference>
<dbReference type="InterPro" id="IPR050991">
    <property type="entry name" value="ECM_Regulatory_Proteins"/>
</dbReference>
<dbReference type="FunFam" id="2.60.40.10:FF:000234">
    <property type="entry name" value="Collagen, type XII, alpha 1"/>
    <property type="match status" value="2"/>
</dbReference>
<reference evidence="12 13" key="1">
    <citation type="submission" date="2019-05" db="EMBL/GenBank/DDBJ databases">
        <title>A Chromosome-scale Meerkat (S. suricatta) Genome Assembly.</title>
        <authorList>
            <person name="Dudchenko O."/>
            <person name="Lieberman Aiden E."/>
            <person name="Tung J."/>
            <person name="Barreiro L.B."/>
            <person name="Clutton-Brock T.H."/>
        </authorList>
    </citation>
    <scope>NUCLEOTIDE SEQUENCE [LARGE SCALE GENOMIC DNA]</scope>
</reference>
<evidence type="ECO:0000313" key="13">
    <source>
        <dbReference type="Proteomes" id="UP000472268"/>
    </source>
</evidence>
<dbReference type="PROSITE" id="PS50234">
    <property type="entry name" value="VWFA"/>
    <property type="match status" value="1"/>
</dbReference>
<feature type="compositionally biased region" description="Pro residues" evidence="9">
    <location>
        <begin position="1043"/>
        <end position="1054"/>
    </location>
</feature>
<dbReference type="Ensembl" id="ENSSSUT00005026925.1">
    <property type="protein sequence ID" value="ENSSSUP00005023507.1"/>
    <property type="gene ID" value="ENSSSUG00005014604.1"/>
</dbReference>
<dbReference type="Gene3D" id="2.60.40.10">
    <property type="entry name" value="Immunoglobulins"/>
    <property type="match status" value="6"/>
</dbReference>
<dbReference type="SMART" id="SM00060">
    <property type="entry name" value="FN3"/>
    <property type="match status" value="6"/>
</dbReference>
<dbReference type="FunFam" id="2.60.40.10:FF:000638">
    <property type="entry name" value="von Willebrand factor A domain-containing 1"/>
    <property type="match status" value="1"/>
</dbReference>
<dbReference type="FunFam" id="3.40.50.410:FF:000001">
    <property type="entry name" value="Collagen, type XII, alpha 1"/>
    <property type="match status" value="1"/>
</dbReference>
<name>A0A673UQF1_SURSU</name>
<reference evidence="12" key="2">
    <citation type="submission" date="2025-08" db="UniProtKB">
        <authorList>
            <consortium name="Ensembl"/>
        </authorList>
    </citation>
    <scope>IDENTIFICATION</scope>
</reference>
<dbReference type="PANTHER" id="PTHR46708:SF2">
    <property type="entry name" value="FIBRONECTIN TYPE-III DOMAIN-CONTAINING PROTEIN"/>
    <property type="match status" value="1"/>
</dbReference>
<feature type="domain" description="Fibronectin type-III" evidence="11">
    <location>
        <begin position="719"/>
        <end position="812"/>
    </location>
</feature>
<dbReference type="CDD" id="cd00063">
    <property type="entry name" value="FN3"/>
    <property type="match status" value="5"/>
</dbReference>
<dbReference type="Gene3D" id="2.60.120.200">
    <property type="match status" value="1"/>
</dbReference>
<dbReference type="CDD" id="cd01482">
    <property type="entry name" value="vWA_collagen_alphaI-XII-like"/>
    <property type="match status" value="1"/>
</dbReference>
<dbReference type="SUPFAM" id="SSF49265">
    <property type="entry name" value="Fibronectin type III"/>
    <property type="match status" value="4"/>
</dbReference>
<feature type="domain" description="VWFA" evidence="10">
    <location>
        <begin position="160"/>
        <end position="335"/>
    </location>
</feature>
<dbReference type="Pfam" id="PF00041">
    <property type="entry name" value="fn3"/>
    <property type="match status" value="5"/>
</dbReference>
<proteinExistence type="predicted"/>
<feature type="domain" description="Fibronectin type-III" evidence="11">
    <location>
        <begin position="450"/>
        <end position="537"/>
    </location>
</feature>
<dbReference type="AlphaFoldDB" id="A0A673UQF1"/>
<dbReference type="InterPro" id="IPR048287">
    <property type="entry name" value="TSPN-like_N"/>
</dbReference>
<evidence type="ECO:0000256" key="7">
    <source>
        <dbReference type="ARBA" id="ARBA00056720"/>
    </source>
</evidence>
<dbReference type="InterPro" id="IPR002035">
    <property type="entry name" value="VWF_A"/>
</dbReference>
<dbReference type="Proteomes" id="UP000472268">
    <property type="component" value="Chromosome 12"/>
</dbReference>
<feature type="compositionally biased region" description="Low complexity" evidence="9">
    <location>
        <begin position="1077"/>
        <end position="1090"/>
    </location>
</feature>
<keyword evidence="2" id="KW-0964">Secreted</keyword>
<dbReference type="SUPFAM" id="SSF49899">
    <property type="entry name" value="Concanavalin A-like lectins/glucanases"/>
    <property type="match status" value="1"/>
</dbReference>
<dbReference type="PROSITE" id="PS50853">
    <property type="entry name" value="FN3"/>
    <property type="match status" value="5"/>
</dbReference>
<evidence type="ECO:0000259" key="11">
    <source>
        <dbReference type="PROSITE" id="PS50853"/>
    </source>
</evidence>
<accession>A0A673UQF1</accession>
<evidence type="ECO:0000259" key="10">
    <source>
        <dbReference type="PROSITE" id="PS50234"/>
    </source>
</evidence>
<evidence type="ECO:0000313" key="12">
    <source>
        <dbReference type="Ensembl" id="ENSSSUP00005023507.1"/>
    </source>
</evidence>
<keyword evidence="4" id="KW-0677">Repeat</keyword>
<gene>
    <name evidence="12" type="primary">COL20A1</name>
</gene>
<dbReference type="OMA" id="DISGCYG"/>
<dbReference type="FunFam" id="2.60.120.200:FF:000008">
    <property type="entry name" value="Collagen type XII alpha 1 chain"/>
    <property type="match status" value="1"/>
</dbReference>
<keyword evidence="5" id="KW-0176">Collagen</keyword>
<dbReference type="PANTHER" id="PTHR46708">
    <property type="entry name" value="TENASCIN"/>
    <property type="match status" value="1"/>
</dbReference>
<feature type="compositionally biased region" description="Pro residues" evidence="9">
    <location>
        <begin position="130"/>
        <end position="147"/>
    </location>
</feature>
<feature type="domain" description="Fibronectin type-III" evidence="11">
    <location>
        <begin position="628"/>
        <end position="717"/>
    </location>
</feature>
<dbReference type="PRINTS" id="PR00453">
    <property type="entry name" value="VWFADOMAIN"/>
</dbReference>
<evidence type="ECO:0000256" key="9">
    <source>
        <dbReference type="SAM" id="MobiDB-lite"/>
    </source>
</evidence>
<sequence>GVGGVPAHKWLFIASGRLRLAVLPEDRLQMKWWESEGSGLGYLVQVKPMAGDAEQDVMLTTKAPKATVGGLSPSKGYTVQIFVLTGSGTTLLARREFVIEQLKSHSVSRSGRRSLGAALEPTPAHVGSPAPEPPVALSPSQDPPTPASPQFRCTPAVPVDMIFLVDGSWSIGHRHFQQVKDFLATVIEPFDIGPDKVQVGLTQYSGDPRTEWDLNTFRTKEDVLAAVRSLRYKGGNTFTGLALTHVLEQNLKPGAGPRPEVATVVILVTDGKSQDDAPAAGRVLRDLGVDIFAVGVKNADEAELQLLASQPLDLTVHNVQGFPQLGTLAGLLSRLICQKVRGRSRAPAGGPAPGTLFTPTSLVVTQVTSSSIHLSWTPASQLPLKYRIVWQPSRGGAPREAVVEGSTSSMELHNLTAGTEYLVSVFPVLEAGVGDGLRRLLTTAALPPPQALTLGAVTPRTIRLAWQPSAGATQYLVRCRSASAKGREKGREVRVEQPEVLLDGLEPGRDYDVWVQSLRGPEASEARGIRARTSTLEPPRHLGFSDVSHDSARVFWEGVSKPVRLFRISFVSSEGSHSGQVEVPGNATSATLGPLSSSTAYSVRVTCVYPGGGSSTLTGRLTTRKVPSPSWLSVTELPGDKVQLEWTATAASGVLVYQIKWTPLGDGEPHEISVPGTQGTAVLPGLHSHLEYEITILAYYRDGARSDPVSVRYTPHRSPPSDLALVPQAPDSLRVSWTPPGGHVLHYRLTYALASGSGPEKSISVPGPSSHVTLPNLLAASTYRVLVSAVYGGGESVAVSAVGSTGEWAPRPPGFDLMAAFGLVEKEYASVRGVAMEPSAFGRARTFTLLRDAQLTRRASDIHLAALPPEHTVVFLLRLLPETPRETFALWQMTAEDSRPVLGVLLDAGRKSLTYFNHNPRATLQEVTFDQPEVRRIFFGSFHKVHVAVGRSKVRLYVDCRKVAESPVEEAGSPPVAGFVTLGRLAKARGPRSTSAPLQLQTLQIVCSDSWAEEDTCCELPASKDADTCPAFSSSCTCSSRTPGPPGPQGPPVSPSSAPSHHRGPPGVKGEKGDHGPPGLQGHPGHQGPPGKVGLQGPKVGEKPAVCVGGVCQRLWGGLRGCGESQRPRGQGPDQQEGEGGHCSGPKLGPELGSPHPFCRYGSLGAGFCPWG</sequence>
<dbReference type="FunFam" id="2.60.40.10:FF:000953">
    <property type="entry name" value="Collagen, type XX, alpha 1"/>
    <property type="match status" value="1"/>
</dbReference>
<dbReference type="GO" id="GO:0005581">
    <property type="term" value="C:collagen trimer"/>
    <property type="evidence" value="ECO:0007669"/>
    <property type="project" value="UniProtKB-KW"/>
</dbReference>
<evidence type="ECO:0000256" key="4">
    <source>
        <dbReference type="ARBA" id="ARBA00022737"/>
    </source>
</evidence>
<feature type="region of interest" description="Disordered" evidence="9">
    <location>
        <begin position="1121"/>
        <end position="1155"/>
    </location>
</feature>
<dbReference type="SMART" id="SM00210">
    <property type="entry name" value="TSPN"/>
    <property type="match status" value="1"/>
</dbReference>
<dbReference type="InterPro" id="IPR036465">
    <property type="entry name" value="vWFA_dom_sf"/>
</dbReference>
<dbReference type="SMART" id="SM00327">
    <property type="entry name" value="VWA"/>
    <property type="match status" value="1"/>
</dbReference>
<feature type="domain" description="Fibronectin type-III" evidence="11">
    <location>
        <begin position="538"/>
        <end position="626"/>
    </location>
</feature>
<dbReference type="GO" id="GO:0005576">
    <property type="term" value="C:extracellular region"/>
    <property type="evidence" value="ECO:0007669"/>
    <property type="project" value="UniProtKB-SubCell"/>
</dbReference>
<dbReference type="InterPro" id="IPR036116">
    <property type="entry name" value="FN3_sf"/>
</dbReference>
<protein>
    <recommendedName>
        <fullName evidence="8">Collagen alpha-1(XX) chain</fullName>
    </recommendedName>
</protein>
<dbReference type="Pfam" id="PF00092">
    <property type="entry name" value="VWA"/>
    <property type="match status" value="1"/>
</dbReference>
<evidence type="ECO:0000256" key="1">
    <source>
        <dbReference type="ARBA" id="ARBA00004239"/>
    </source>
</evidence>
<keyword evidence="6" id="KW-0325">Glycoprotein</keyword>
<dbReference type="InterPro" id="IPR013783">
    <property type="entry name" value="Ig-like_fold"/>
</dbReference>
<feature type="domain" description="Fibronectin type-III" evidence="11">
    <location>
        <begin position="358"/>
        <end position="449"/>
    </location>
</feature>
<reference evidence="12" key="3">
    <citation type="submission" date="2025-09" db="UniProtKB">
        <authorList>
            <consortium name="Ensembl"/>
        </authorList>
    </citation>
    <scope>IDENTIFICATION</scope>
</reference>
<evidence type="ECO:0000256" key="6">
    <source>
        <dbReference type="ARBA" id="ARBA00023180"/>
    </source>
</evidence>
<dbReference type="Gene3D" id="3.40.50.410">
    <property type="entry name" value="von Willebrand factor, type A domain"/>
    <property type="match status" value="1"/>
</dbReference>
<evidence type="ECO:0000256" key="3">
    <source>
        <dbReference type="ARBA" id="ARBA00022729"/>
    </source>
</evidence>
<keyword evidence="3" id="KW-0732">Signal</keyword>